<proteinExistence type="predicted"/>
<evidence type="ECO:0000313" key="2">
    <source>
        <dbReference type="EMBL" id="KAK1735156.1"/>
    </source>
</evidence>
<dbReference type="PANTHER" id="PTHR13847">
    <property type="entry name" value="SARCOSINE DEHYDROGENASE-RELATED"/>
    <property type="match status" value="1"/>
</dbReference>
<keyword evidence="3" id="KW-1185">Reference proteome</keyword>
<feature type="domain" description="FAD dependent oxidoreductase" evidence="1">
    <location>
        <begin position="7"/>
        <end position="182"/>
    </location>
</feature>
<organism evidence="2 3">
    <name type="scientific">Skeletonema marinoi</name>
    <dbReference type="NCBI Taxonomy" id="267567"/>
    <lineage>
        <taxon>Eukaryota</taxon>
        <taxon>Sar</taxon>
        <taxon>Stramenopiles</taxon>
        <taxon>Ochrophyta</taxon>
        <taxon>Bacillariophyta</taxon>
        <taxon>Coscinodiscophyceae</taxon>
        <taxon>Thalassiosirophycidae</taxon>
        <taxon>Thalassiosirales</taxon>
        <taxon>Skeletonemataceae</taxon>
        <taxon>Skeletonema</taxon>
        <taxon>Skeletonema marinoi-dohrnii complex</taxon>
    </lineage>
</organism>
<dbReference type="GO" id="GO:0005737">
    <property type="term" value="C:cytoplasm"/>
    <property type="evidence" value="ECO:0007669"/>
    <property type="project" value="TreeGrafter"/>
</dbReference>
<dbReference type="AlphaFoldDB" id="A0AAD8XWG7"/>
<evidence type="ECO:0000259" key="1">
    <source>
        <dbReference type="Pfam" id="PF01266"/>
    </source>
</evidence>
<evidence type="ECO:0000313" key="3">
    <source>
        <dbReference type="Proteomes" id="UP001224775"/>
    </source>
</evidence>
<gene>
    <name evidence="2" type="ORF">QTG54_014222</name>
</gene>
<name>A0AAD8XWG7_9STRA</name>
<reference evidence="2" key="1">
    <citation type="submission" date="2023-06" db="EMBL/GenBank/DDBJ databases">
        <title>Survivors Of The Sea: Transcriptome response of Skeletonema marinoi to long-term dormancy.</title>
        <authorList>
            <person name="Pinder M.I.M."/>
            <person name="Kourtchenko O."/>
            <person name="Robertson E.K."/>
            <person name="Larsson T."/>
            <person name="Maumus F."/>
            <person name="Osuna-Cruz C.M."/>
            <person name="Vancaester E."/>
            <person name="Stenow R."/>
            <person name="Vandepoele K."/>
            <person name="Ploug H."/>
            <person name="Bruchert V."/>
            <person name="Godhe A."/>
            <person name="Topel M."/>
        </authorList>
    </citation>
    <scope>NUCLEOTIDE SEQUENCE</scope>
    <source>
        <strain evidence="2">R05AC</strain>
    </source>
</reference>
<dbReference type="SUPFAM" id="SSF51905">
    <property type="entry name" value="FAD/NAD(P)-binding domain"/>
    <property type="match status" value="1"/>
</dbReference>
<accession>A0AAD8XWG7</accession>
<dbReference type="Pfam" id="PF01266">
    <property type="entry name" value="DAO"/>
    <property type="match status" value="1"/>
</dbReference>
<feature type="non-terminal residue" evidence="2">
    <location>
        <position position="1"/>
    </location>
</feature>
<dbReference type="InterPro" id="IPR006076">
    <property type="entry name" value="FAD-dep_OxRdtase"/>
</dbReference>
<dbReference type="Proteomes" id="UP001224775">
    <property type="component" value="Unassembled WGS sequence"/>
</dbReference>
<dbReference type="EC" id="1.-.-.-" evidence="2"/>
<keyword evidence="2" id="KW-0560">Oxidoreductase</keyword>
<dbReference type="GO" id="GO:0016491">
    <property type="term" value="F:oxidoreductase activity"/>
    <property type="evidence" value="ECO:0007669"/>
    <property type="project" value="UniProtKB-KW"/>
</dbReference>
<dbReference type="InterPro" id="IPR036188">
    <property type="entry name" value="FAD/NAD-bd_sf"/>
</dbReference>
<dbReference type="PANTHER" id="PTHR13847:SF150">
    <property type="entry name" value="OXIDOREDUCTASE TDA3-RELATED"/>
    <property type="match status" value="1"/>
</dbReference>
<dbReference type="Gene3D" id="3.30.9.10">
    <property type="entry name" value="D-Amino Acid Oxidase, subunit A, domain 2"/>
    <property type="match status" value="1"/>
</dbReference>
<dbReference type="Gene3D" id="3.50.50.60">
    <property type="entry name" value="FAD/NAD(P)-binding domain"/>
    <property type="match status" value="1"/>
</dbReference>
<dbReference type="EMBL" id="JATAAI010000035">
    <property type="protein sequence ID" value="KAK1735156.1"/>
    <property type="molecule type" value="Genomic_DNA"/>
</dbReference>
<sequence>QLDIGKVVEAILDGDGSIRGVKLEDGTTVECDALVIACGPWTDATKSWMGVKYHSILIQSPRVLNEAVFFSGHGDPEVYPRPDGDAYITGFPDPAMVVTESPGKEEVRPEVVSRLVDATKKVSSLLGTITPHTEQACYLPTTNDGIPVIGEIPGVKGAFVGSGHGCWGILNGPATGEAMAELLTEGETKHVDLKLLGVDSPYRR</sequence>
<comment type="caution">
    <text evidence="2">The sequence shown here is derived from an EMBL/GenBank/DDBJ whole genome shotgun (WGS) entry which is preliminary data.</text>
</comment>
<protein>
    <submittedName>
        <fullName evidence="2">FAD-dependent oxidoreductase</fullName>
        <ecNumber evidence="2">1.-.-.-</ecNumber>
    </submittedName>
</protein>